<dbReference type="SUPFAM" id="SSF51230">
    <property type="entry name" value="Single hybrid motif"/>
    <property type="match status" value="1"/>
</dbReference>
<dbReference type="CDD" id="cd06850">
    <property type="entry name" value="biotinyl_domain"/>
    <property type="match status" value="1"/>
</dbReference>
<dbReference type="PANTHER" id="PTHR45266:SF3">
    <property type="entry name" value="OXALOACETATE DECARBOXYLASE ALPHA CHAIN"/>
    <property type="match status" value="1"/>
</dbReference>
<evidence type="ECO:0000259" key="2">
    <source>
        <dbReference type="PROSITE" id="PS50968"/>
    </source>
</evidence>
<evidence type="ECO:0000256" key="1">
    <source>
        <dbReference type="ARBA" id="ARBA00023267"/>
    </source>
</evidence>
<evidence type="ECO:0000313" key="3">
    <source>
        <dbReference type="EMBL" id="HJE77280.1"/>
    </source>
</evidence>
<feature type="domain" description="Lipoyl-binding" evidence="2">
    <location>
        <begin position="105"/>
        <end position="180"/>
    </location>
</feature>
<gene>
    <name evidence="3" type="ORF">K8V74_04970</name>
</gene>
<organism evidence="3 4">
    <name type="scientific">Brevibacterium epidermidis</name>
    <dbReference type="NCBI Taxonomy" id="1698"/>
    <lineage>
        <taxon>Bacteria</taxon>
        <taxon>Bacillati</taxon>
        <taxon>Actinomycetota</taxon>
        <taxon>Actinomycetes</taxon>
        <taxon>Micrococcales</taxon>
        <taxon>Brevibacteriaceae</taxon>
        <taxon>Brevibacterium</taxon>
    </lineage>
</organism>
<dbReference type="Pfam" id="PF00364">
    <property type="entry name" value="Biotin_lipoyl"/>
    <property type="match status" value="1"/>
</dbReference>
<keyword evidence="1" id="KW-0092">Biotin</keyword>
<dbReference type="PANTHER" id="PTHR45266">
    <property type="entry name" value="OXALOACETATE DECARBOXYLASE ALPHA CHAIN"/>
    <property type="match status" value="1"/>
</dbReference>
<proteinExistence type="predicted"/>
<comment type="caution">
    <text evidence="3">The sequence shown here is derived from an EMBL/GenBank/DDBJ whole genome shotgun (WGS) entry which is preliminary data.</text>
</comment>
<reference evidence="3" key="2">
    <citation type="submission" date="2021-09" db="EMBL/GenBank/DDBJ databases">
        <authorList>
            <person name="Gilroy R."/>
        </authorList>
    </citation>
    <scope>NUCLEOTIDE SEQUENCE</scope>
    <source>
        <strain evidence="3">CHK139-4039</strain>
    </source>
</reference>
<dbReference type="InterPro" id="IPR011053">
    <property type="entry name" value="Single_hybrid_motif"/>
</dbReference>
<dbReference type="InterPro" id="IPR001882">
    <property type="entry name" value="Biotin_BS"/>
</dbReference>
<evidence type="ECO:0000313" key="4">
    <source>
        <dbReference type="Proteomes" id="UP000743760"/>
    </source>
</evidence>
<dbReference type="Proteomes" id="UP000743760">
    <property type="component" value="Unassembled WGS sequence"/>
</dbReference>
<sequence length="193" mass="19872">TLTGPVTAAELSANRTTASAWAGPSAWRTSRPDFRPTVNLAVGGQANEVEVRTGAVDVDADGLWHVTLDGIQHTARIYSDARDRSIWVSTDSGIHVFTRPLADSSLTPGLEGAEVLAPMPGSVVDIKVETGEAVEQGDPIVVVEAMKMEHVLTAPAAGIVNVVAVAGAQVALDEVLATVVDEAAAEAAAEAAE</sequence>
<reference evidence="3" key="1">
    <citation type="journal article" date="2021" name="PeerJ">
        <title>Extensive microbial diversity within the chicken gut microbiome revealed by metagenomics and culture.</title>
        <authorList>
            <person name="Gilroy R."/>
            <person name="Ravi A."/>
            <person name="Getino M."/>
            <person name="Pursley I."/>
            <person name="Horton D.L."/>
            <person name="Alikhan N.F."/>
            <person name="Baker D."/>
            <person name="Gharbi K."/>
            <person name="Hall N."/>
            <person name="Watson M."/>
            <person name="Adriaenssens E.M."/>
            <person name="Foster-Nyarko E."/>
            <person name="Jarju S."/>
            <person name="Secka A."/>
            <person name="Antonio M."/>
            <person name="Oren A."/>
            <person name="Chaudhuri R.R."/>
            <person name="La Ragione R."/>
            <person name="Hildebrand F."/>
            <person name="Pallen M.J."/>
        </authorList>
    </citation>
    <scope>NUCLEOTIDE SEQUENCE</scope>
    <source>
        <strain evidence="3">CHK139-4039</strain>
    </source>
</reference>
<protein>
    <submittedName>
        <fullName evidence="3">Acetyl/propionyl-CoA carboxylase subunit alpha</fullName>
    </submittedName>
</protein>
<dbReference type="InterPro" id="IPR000089">
    <property type="entry name" value="Biotin_lipoyl"/>
</dbReference>
<dbReference type="EMBL" id="DYXR01000164">
    <property type="protein sequence ID" value="HJE77280.1"/>
    <property type="molecule type" value="Genomic_DNA"/>
</dbReference>
<accession>A0A9D2ULM3</accession>
<dbReference type="Gene3D" id="2.40.50.100">
    <property type="match status" value="1"/>
</dbReference>
<dbReference type="InterPro" id="IPR050709">
    <property type="entry name" value="Biotin_Carboxyl_Carrier/Decarb"/>
</dbReference>
<name>A0A9D2ULM3_BREEP</name>
<feature type="non-terminal residue" evidence="3">
    <location>
        <position position="1"/>
    </location>
</feature>
<dbReference type="PROSITE" id="PS50968">
    <property type="entry name" value="BIOTINYL_LIPOYL"/>
    <property type="match status" value="1"/>
</dbReference>
<dbReference type="PROSITE" id="PS00188">
    <property type="entry name" value="BIOTIN"/>
    <property type="match status" value="1"/>
</dbReference>
<dbReference type="AlphaFoldDB" id="A0A9D2ULM3"/>